<keyword evidence="4" id="KW-1185">Reference proteome</keyword>
<evidence type="ECO:0000313" key="4">
    <source>
        <dbReference type="Proteomes" id="UP000515489"/>
    </source>
</evidence>
<dbReference type="InterPro" id="IPR043738">
    <property type="entry name" value="DUF5683"/>
</dbReference>
<dbReference type="RefSeq" id="WP_185889199.1">
    <property type="nucleotide sequence ID" value="NZ_CP060202.1"/>
</dbReference>
<feature type="chain" id="PRO_5028821514" description="DUF5683 domain-containing protein" evidence="1">
    <location>
        <begin position="25"/>
        <end position="219"/>
    </location>
</feature>
<evidence type="ECO:0000256" key="1">
    <source>
        <dbReference type="SAM" id="SignalP"/>
    </source>
</evidence>
<accession>A0A7G7WAC7</accession>
<dbReference type="AlphaFoldDB" id="A0A7G7WAC7"/>
<dbReference type="Proteomes" id="UP000515489">
    <property type="component" value="Chromosome"/>
</dbReference>
<feature type="signal peptide" evidence="1">
    <location>
        <begin position="1"/>
        <end position="24"/>
    </location>
</feature>
<evidence type="ECO:0000313" key="3">
    <source>
        <dbReference type="EMBL" id="QNH63320.1"/>
    </source>
</evidence>
<feature type="domain" description="DUF5683" evidence="2">
    <location>
        <begin position="65"/>
        <end position="217"/>
    </location>
</feature>
<dbReference type="EMBL" id="CP060202">
    <property type="protein sequence ID" value="QNH63320.1"/>
    <property type="molecule type" value="Genomic_DNA"/>
</dbReference>
<dbReference type="KEGG" id="hsk:H4317_05820"/>
<gene>
    <name evidence="3" type="ORF">H4317_05820</name>
</gene>
<name>A0A7G7WAC7_9BACT</name>
<keyword evidence="1" id="KW-0732">Signal</keyword>
<dbReference type="Pfam" id="PF18935">
    <property type="entry name" value="DUF5683"/>
    <property type="match status" value="1"/>
</dbReference>
<evidence type="ECO:0000259" key="2">
    <source>
        <dbReference type="Pfam" id="PF18935"/>
    </source>
</evidence>
<organism evidence="3 4">
    <name type="scientific">Hymenobacter sediminicola</name>
    <dbReference type="NCBI Taxonomy" id="2761579"/>
    <lineage>
        <taxon>Bacteria</taxon>
        <taxon>Pseudomonadati</taxon>
        <taxon>Bacteroidota</taxon>
        <taxon>Cytophagia</taxon>
        <taxon>Cytophagales</taxon>
        <taxon>Hymenobacteraceae</taxon>
        <taxon>Hymenobacter</taxon>
    </lineage>
</organism>
<sequence>MNLRFRLSKLAAATLLALPLAAQAQTTDTGVAPAIVTAGPDSARVRTPVVPDSVRRTARLFGMKMTKPAKAGLLAALLPSAGQIYNHRWWKLPLVYGAVGGTLYGEIHYQKLYRGFADAYNARTDGDPTTFNEVEGDNGTVGRTNDYVKRGVIVYRRQRDSFVAWTALAYTMQILDAVVDAHLRDFDISDDLSLHWDPTLLRMPTAAATPGVGLTLTLK</sequence>
<proteinExistence type="predicted"/>
<reference evidence="3 4" key="1">
    <citation type="submission" date="2020-08" db="EMBL/GenBank/DDBJ databases">
        <title>Hymenobacter sp. S2-20-2 genome sequencing.</title>
        <authorList>
            <person name="Jin L."/>
        </authorList>
    </citation>
    <scope>NUCLEOTIDE SEQUENCE [LARGE SCALE GENOMIC DNA]</scope>
    <source>
        <strain evidence="3 4">S2-20-2</strain>
    </source>
</reference>
<protein>
    <recommendedName>
        <fullName evidence="2">DUF5683 domain-containing protein</fullName>
    </recommendedName>
</protein>